<reference evidence="1 2" key="1">
    <citation type="submission" date="2015-05" db="EMBL/GenBank/DDBJ databases">
        <authorList>
            <person name="Wang D.B."/>
            <person name="Wang M."/>
        </authorList>
    </citation>
    <scope>NUCLEOTIDE SEQUENCE [LARGE SCALE GENOMIC DNA]</scope>
</reference>
<organism evidence="1 2">
    <name type="scientific">Pseudoalteromonas phage H101</name>
    <dbReference type="NCBI Taxonomy" id="1654919"/>
    <lineage>
        <taxon>Viruses</taxon>
        <taxon>Duplodnaviria</taxon>
        <taxon>Heunggongvirae</taxon>
        <taxon>Uroviricota</taxon>
        <taxon>Caudoviricetes</taxon>
        <taxon>Shandongvirus</taxon>
        <taxon>Shandongvirus H101</taxon>
    </lineage>
</organism>
<name>A0A0H4IP03_9CAUD</name>
<dbReference type="EMBL" id="KR534323">
    <property type="protein sequence ID" value="AKO61057.1"/>
    <property type="molecule type" value="Genomic_DNA"/>
</dbReference>
<dbReference type="RefSeq" id="YP_009225590.1">
    <property type="nucleotide sequence ID" value="NC_029094.1"/>
</dbReference>
<protein>
    <submittedName>
        <fullName evidence="1">Uncharacterized protein</fullName>
    </submittedName>
</protein>
<dbReference type="KEGG" id="vg:26796651"/>
<evidence type="ECO:0000313" key="2">
    <source>
        <dbReference type="Proteomes" id="UP000202763"/>
    </source>
</evidence>
<dbReference type="Proteomes" id="UP000202763">
    <property type="component" value="Segment"/>
</dbReference>
<accession>A0A0H4IP03</accession>
<proteinExistence type="predicted"/>
<dbReference type="GeneID" id="26796651"/>
<sequence length="222" mass="24728">MKRPNKEQLSAALLSLYKSTYEFNTIAGKTLSSESLDSQKGLVTEEVKEMIIAKITSDSIEFVDGVIDGIIVSSFAVMCQDGDTTLLQDAPKYINHDNKSQNTLVGEAVTYLLNEDYLNLLGTLEDLAYLMEGDTIHNLYNISESNLSKYVPVELVDDPDTIAFDIESQGRYSEIEYSVAKMTCGKEVYVFTAGYDVENKKAYPVAKVVKPKGFFKEPQLIL</sequence>
<keyword evidence="2" id="KW-1185">Reference proteome</keyword>
<evidence type="ECO:0000313" key="1">
    <source>
        <dbReference type="EMBL" id="AKO61057.1"/>
    </source>
</evidence>